<evidence type="ECO:0000313" key="1">
    <source>
        <dbReference type="EMBL" id="GAI47945.1"/>
    </source>
</evidence>
<dbReference type="AlphaFoldDB" id="X1QA81"/>
<comment type="caution">
    <text evidence="1">The sequence shown here is derived from an EMBL/GenBank/DDBJ whole genome shotgun (WGS) entry which is preliminary data.</text>
</comment>
<sequence length="29" mass="3144">DNTSIQRGTVQAFSDYLVRFTIGIGNITG</sequence>
<name>X1QA81_9ZZZZ</name>
<accession>X1QA81</accession>
<dbReference type="EMBL" id="BARV01038456">
    <property type="protein sequence ID" value="GAI47945.1"/>
    <property type="molecule type" value="Genomic_DNA"/>
</dbReference>
<gene>
    <name evidence="1" type="ORF">S06H3_59239</name>
</gene>
<organism evidence="1">
    <name type="scientific">marine sediment metagenome</name>
    <dbReference type="NCBI Taxonomy" id="412755"/>
    <lineage>
        <taxon>unclassified sequences</taxon>
        <taxon>metagenomes</taxon>
        <taxon>ecological metagenomes</taxon>
    </lineage>
</organism>
<proteinExistence type="predicted"/>
<feature type="non-terminal residue" evidence="1">
    <location>
        <position position="1"/>
    </location>
</feature>
<reference evidence="1" key="1">
    <citation type="journal article" date="2014" name="Front. Microbiol.">
        <title>High frequency of phylogenetically diverse reductive dehalogenase-homologous genes in deep subseafloor sedimentary metagenomes.</title>
        <authorList>
            <person name="Kawai M."/>
            <person name="Futagami T."/>
            <person name="Toyoda A."/>
            <person name="Takaki Y."/>
            <person name="Nishi S."/>
            <person name="Hori S."/>
            <person name="Arai W."/>
            <person name="Tsubouchi T."/>
            <person name="Morono Y."/>
            <person name="Uchiyama I."/>
            <person name="Ito T."/>
            <person name="Fujiyama A."/>
            <person name="Inagaki F."/>
            <person name="Takami H."/>
        </authorList>
    </citation>
    <scope>NUCLEOTIDE SEQUENCE</scope>
    <source>
        <strain evidence="1">Expedition CK06-06</strain>
    </source>
</reference>
<protein>
    <submittedName>
        <fullName evidence="1">Uncharacterized protein</fullName>
    </submittedName>
</protein>